<evidence type="ECO:0000313" key="3">
    <source>
        <dbReference type="Proteomes" id="UP000287033"/>
    </source>
</evidence>
<protein>
    <submittedName>
        <fullName evidence="2">Uncharacterized protein</fullName>
    </submittedName>
</protein>
<reference evidence="2 3" key="1">
    <citation type="journal article" date="2018" name="Nat. Ecol. Evol.">
        <title>Shark genomes provide insights into elasmobranch evolution and the origin of vertebrates.</title>
        <authorList>
            <person name="Hara Y"/>
            <person name="Yamaguchi K"/>
            <person name="Onimaru K"/>
            <person name="Kadota M"/>
            <person name="Koyanagi M"/>
            <person name="Keeley SD"/>
            <person name="Tatsumi K"/>
            <person name="Tanaka K"/>
            <person name="Motone F"/>
            <person name="Kageyama Y"/>
            <person name="Nozu R"/>
            <person name="Adachi N"/>
            <person name="Nishimura O"/>
            <person name="Nakagawa R"/>
            <person name="Tanegashima C"/>
            <person name="Kiyatake I"/>
            <person name="Matsumoto R"/>
            <person name="Murakumo K"/>
            <person name="Nishida K"/>
            <person name="Terakita A"/>
            <person name="Kuratani S"/>
            <person name="Sato K"/>
            <person name="Hyodo S Kuraku.S."/>
        </authorList>
    </citation>
    <scope>NUCLEOTIDE SEQUENCE [LARGE SCALE GENOMIC DNA]</scope>
</reference>
<dbReference type="EMBL" id="BEZZ01001001">
    <property type="protein sequence ID" value="GCC37445.1"/>
    <property type="molecule type" value="Genomic_DNA"/>
</dbReference>
<feature type="transmembrane region" description="Helical" evidence="1">
    <location>
        <begin position="28"/>
        <end position="48"/>
    </location>
</feature>
<evidence type="ECO:0000313" key="2">
    <source>
        <dbReference type="EMBL" id="GCC37445.1"/>
    </source>
</evidence>
<name>A0A401T492_CHIPU</name>
<dbReference type="AlphaFoldDB" id="A0A401T492"/>
<gene>
    <name evidence="2" type="ORF">chiPu_0015949</name>
</gene>
<keyword evidence="1" id="KW-0472">Membrane</keyword>
<proteinExistence type="predicted"/>
<keyword evidence="1" id="KW-1133">Transmembrane helix</keyword>
<organism evidence="2 3">
    <name type="scientific">Chiloscyllium punctatum</name>
    <name type="common">Brownbanded bambooshark</name>
    <name type="synonym">Hemiscyllium punctatum</name>
    <dbReference type="NCBI Taxonomy" id="137246"/>
    <lineage>
        <taxon>Eukaryota</taxon>
        <taxon>Metazoa</taxon>
        <taxon>Chordata</taxon>
        <taxon>Craniata</taxon>
        <taxon>Vertebrata</taxon>
        <taxon>Chondrichthyes</taxon>
        <taxon>Elasmobranchii</taxon>
        <taxon>Galeomorphii</taxon>
        <taxon>Galeoidea</taxon>
        <taxon>Orectolobiformes</taxon>
        <taxon>Hemiscylliidae</taxon>
        <taxon>Chiloscyllium</taxon>
    </lineage>
</organism>
<accession>A0A401T492</accession>
<keyword evidence="1" id="KW-0812">Transmembrane</keyword>
<comment type="caution">
    <text evidence="2">The sequence shown here is derived from an EMBL/GenBank/DDBJ whole genome shotgun (WGS) entry which is preliminary data.</text>
</comment>
<dbReference type="Proteomes" id="UP000287033">
    <property type="component" value="Unassembled WGS sequence"/>
</dbReference>
<sequence>MAKLVSRCLVLPSRVALAAAAAAYWIAVYTLTTLAGGLFLLRMAWVVIRRRGRAFEWRRRERPPACLSDPSLGIHCFVRVKVSSAAAAAVGSRAAFETRFSYSTGPFLDVRVHMIRVAFWDL</sequence>
<keyword evidence="3" id="KW-1185">Reference proteome</keyword>
<dbReference type="STRING" id="137246.A0A401T492"/>
<evidence type="ECO:0000256" key="1">
    <source>
        <dbReference type="SAM" id="Phobius"/>
    </source>
</evidence>